<dbReference type="PROSITE" id="PS50878">
    <property type="entry name" value="RT_POL"/>
    <property type="match status" value="1"/>
</dbReference>
<protein>
    <recommendedName>
        <fullName evidence="1">Reverse transcriptase domain-containing protein</fullName>
    </recommendedName>
</protein>
<evidence type="ECO:0000259" key="1">
    <source>
        <dbReference type="PROSITE" id="PS50878"/>
    </source>
</evidence>
<proteinExistence type="predicted"/>
<gene>
    <name evidence="2" type="ORF">RIMI_LOCUS21863545</name>
</gene>
<reference evidence="2" key="1">
    <citation type="submission" date="2023-07" db="EMBL/GenBank/DDBJ databases">
        <authorList>
            <person name="Stuckert A."/>
        </authorList>
    </citation>
    <scope>NUCLEOTIDE SEQUENCE</scope>
</reference>
<dbReference type="EMBL" id="CAUEEQ010077952">
    <property type="protein sequence ID" value="CAJ0966991.1"/>
    <property type="molecule type" value="Genomic_DNA"/>
</dbReference>
<dbReference type="InterPro" id="IPR000477">
    <property type="entry name" value="RT_dom"/>
</dbReference>
<feature type="domain" description="Reverse transcriptase" evidence="1">
    <location>
        <begin position="1"/>
        <end position="269"/>
    </location>
</feature>
<organism evidence="2 3">
    <name type="scientific">Ranitomeya imitator</name>
    <name type="common">mimic poison frog</name>
    <dbReference type="NCBI Taxonomy" id="111125"/>
    <lineage>
        <taxon>Eukaryota</taxon>
        <taxon>Metazoa</taxon>
        <taxon>Chordata</taxon>
        <taxon>Craniata</taxon>
        <taxon>Vertebrata</taxon>
        <taxon>Euteleostomi</taxon>
        <taxon>Amphibia</taxon>
        <taxon>Batrachia</taxon>
        <taxon>Anura</taxon>
        <taxon>Neobatrachia</taxon>
        <taxon>Hyloidea</taxon>
        <taxon>Dendrobatidae</taxon>
        <taxon>Dendrobatinae</taxon>
        <taxon>Ranitomeya</taxon>
    </lineage>
</organism>
<dbReference type="Pfam" id="PF00078">
    <property type="entry name" value="RVT_1"/>
    <property type="match status" value="1"/>
</dbReference>
<name>A0ABN9MJV7_9NEOB</name>
<sequence length="331" mass="38420">MNRTDYVQEIHHQLRDDTVYQKLPRDPTLSLKDSISNVLSEYHVKGIIDIRTKEYLTKNHPITPVFYTPPKIHKTLEHPPGRPIKTPSFLLDTGDFLRGIRELSPVPKNSILLTLDVKDLHTSIPHAQGIECVRHMLMSTEMDPEKIQFCLERLTLVLTKNYSVFEDSFYLQIKGTAMGSNLAPPYVNCFMAHFGDTVVYNDPLFKENVITWKRFIDDIFCVWGGSPESLDTFLLTINSSWQVLHFTMTRDFNQVNFMDNDKRKFGLEALASSLTFSHRMIRRHWDLLRTARPDIPEFQQQPILPCFRRTPNIRDSLIRADIGTTRATLTQ</sequence>
<keyword evidence="3" id="KW-1185">Reference proteome</keyword>
<comment type="caution">
    <text evidence="2">The sequence shown here is derived from an EMBL/GenBank/DDBJ whole genome shotgun (WGS) entry which is preliminary data.</text>
</comment>
<evidence type="ECO:0000313" key="3">
    <source>
        <dbReference type="Proteomes" id="UP001176940"/>
    </source>
</evidence>
<dbReference type="Proteomes" id="UP001176940">
    <property type="component" value="Unassembled WGS sequence"/>
</dbReference>
<dbReference type="PANTHER" id="PTHR21301">
    <property type="entry name" value="REVERSE TRANSCRIPTASE"/>
    <property type="match status" value="1"/>
</dbReference>
<dbReference type="PANTHER" id="PTHR21301:SF12">
    <property type="match status" value="1"/>
</dbReference>
<accession>A0ABN9MJV7</accession>
<evidence type="ECO:0000313" key="2">
    <source>
        <dbReference type="EMBL" id="CAJ0966991.1"/>
    </source>
</evidence>